<dbReference type="EMBL" id="JAPEVG010000057">
    <property type="protein sequence ID" value="KAJ8488824.1"/>
    <property type="molecule type" value="Genomic_DNA"/>
</dbReference>
<keyword evidence="3" id="KW-1185">Reference proteome</keyword>
<protein>
    <submittedName>
        <fullName evidence="2">Uncharacterized protein</fullName>
    </submittedName>
</protein>
<feature type="region of interest" description="Disordered" evidence="1">
    <location>
        <begin position="88"/>
        <end position="115"/>
    </location>
</feature>
<proteinExistence type="predicted"/>
<dbReference type="AlphaFoldDB" id="A0AAD7XB92"/>
<sequence>MRASLATCPRRYDPHVDYQTNLSDQHCIPTITSTPHVATLHPRRLRTWLPPQGRASHARTPVIRAGSRTGRLLKTGFSSSLDTASLRASNEDALSGNAATTETPQGTPGSRRLVV</sequence>
<organism evidence="2 3">
    <name type="scientific">Trametes cubensis</name>
    <dbReference type="NCBI Taxonomy" id="1111947"/>
    <lineage>
        <taxon>Eukaryota</taxon>
        <taxon>Fungi</taxon>
        <taxon>Dikarya</taxon>
        <taxon>Basidiomycota</taxon>
        <taxon>Agaricomycotina</taxon>
        <taxon>Agaricomycetes</taxon>
        <taxon>Polyporales</taxon>
        <taxon>Polyporaceae</taxon>
        <taxon>Trametes</taxon>
    </lineage>
</organism>
<evidence type="ECO:0000313" key="3">
    <source>
        <dbReference type="Proteomes" id="UP001215151"/>
    </source>
</evidence>
<comment type="caution">
    <text evidence="2">The sequence shown here is derived from an EMBL/GenBank/DDBJ whole genome shotgun (WGS) entry which is preliminary data.</text>
</comment>
<evidence type="ECO:0000313" key="2">
    <source>
        <dbReference type="EMBL" id="KAJ8488824.1"/>
    </source>
</evidence>
<dbReference type="Proteomes" id="UP001215151">
    <property type="component" value="Unassembled WGS sequence"/>
</dbReference>
<reference evidence="2" key="1">
    <citation type="submission" date="2022-11" db="EMBL/GenBank/DDBJ databases">
        <title>Genome Sequence of Cubamyces cubensis.</title>
        <authorList>
            <person name="Buettner E."/>
        </authorList>
    </citation>
    <scope>NUCLEOTIDE SEQUENCE</scope>
    <source>
        <strain evidence="2">MPL-01</strain>
    </source>
</reference>
<gene>
    <name evidence="2" type="ORF">ONZ51_g3297</name>
</gene>
<evidence type="ECO:0000256" key="1">
    <source>
        <dbReference type="SAM" id="MobiDB-lite"/>
    </source>
</evidence>
<feature type="compositionally biased region" description="Polar residues" evidence="1">
    <location>
        <begin position="97"/>
        <end position="108"/>
    </location>
</feature>
<name>A0AAD7XB92_9APHY</name>
<accession>A0AAD7XB92</accession>